<keyword evidence="2" id="KW-0547">Nucleotide-binding</keyword>
<evidence type="ECO:0000259" key="1">
    <source>
        <dbReference type="Pfam" id="PF01902"/>
    </source>
</evidence>
<evidence type="ECO:0000313" key="2">
    <source>
        <dbReference type="EMBL" id="TKS53070.1"/>
    </source>
</evidence>
<dbReference type="Gene3D" id="3.90.1490.10">
    <property type="entry name" value="putative n-type atp pyrophosphatase, domain 2"/>
    <property type="match status" value="1"/>
</dbReference>
<dbReference type="EMBL" id="SPUH01000002">
    <property type="protein sequence ID" value="TKS53070.1"/>
    <property type="molecule type" value="Genomic_DNA"/>
</dbReference>
<dbReference type="InterPro" id="IPR014729">
    <property type="entry name" value="Rossmann-like_a/b/a_fold"/>
</dbReference>
<proteinExistence type="predicted"/>
<gene>
    <name evidence="2" type="ORF">E4582_12795</name>
</gene>
<name>A0A4Z1R0N1_9GAMM</name>
<reference evidence="2 3" key="1">
    <citation type="submission" date="2019-01" db="EMBL/GenBank/DDBJ databases">
        <authorList>
            <person name="Zhang S."/>
        </authorList>
    </citation>
    <scope>NUCLEOTIDE SEQUENCE [LARGE SCALE GENOMIC DNA]</scope>
    <source>
        <strain evidence="2 3">1626</strain>
    </source>
</reference>
<dbReference type="Pfam" id="PF01902">
    <property type="entry name" value="Diphthami_syn_2"/>
    <property type="match status" value="1"/>
</dbReference>
<keyword evidence="2" id="KW-0067">ATP-binding</keyword>
<dbReference type="GO" id="GO:0005524">
    <property type="term" value="F:ATP binding"/>
    <property type="evidence" value="ECO:0007669"/>
    <property type="project" value="UniProtKB-KW"/>
</dbReference>
<dbReference type="RefSeq" id="WP_134675190.1">
    <property type="nucleotide sequence ID" value="NZ_SPUH01000002.1"/>
</dbReference>
<comment type="caution">
    <text evidence="2">The sequence shown here is derived from an EMBL/GenBank/DDBJ whole genome shotgun (WGS) entry which is preliminary data.</text>
</comment>
<evidence type="ECO:0000313" key="3">
    <source>
        <dbReference type="Proteomes" id="UP000298681"/>
    </source>
</evidence>
<dbReference type="AlphaFoldDB" id="A0A4Z1R0N1"/>
<feature type="domain" description="Diphthamide synthase" evidence="1">
    <location>
        <begin position="9"/>
        <end position="205"/>
    </location>
</feature>
<sequence>MGTPALLSWSGGKDAAWALHTLRAAGDFDVVGLLTTVVAEGGPASMQGVTGEVLRAQATAARLPLIEVPVAPGADNSRYEAALAAALAAARLRWPGIGHLAFGDLALEDIRAWRTALCARLGWQALFPLFGADTTTLARTMLAGGLRATLCCVDTGQLAAGFAGRAYDASLLDALPAGVDPCGENGEFHTVVHAGPMFATPLHLRRGASTLDQNRFQRTGFTVAG</sequence>
<accession>A0A4Z1R0N1</accession>
<dbReference type="SUPFAM" id="SSF52402">
    <property type="entry name" value="Adenine nucleotide alpha hydrolases-like"/>
    <property type="match status" value="1"/>
</dbReference>
<protein>
    <submittedName>
        <fullName evidence="2">ATP-binding protein</fullName>
    </submittedName>
</protein>
<dbReference type="Gene3D" id="3.40.50.620">
    <property type="entry name" value="HUPs"/>
    <property type="match status" value="1"/>
</dbReference>
<dbReference type="Proteomes" id="UP000298681">
    <property type="component" value="Unassembled WGS sequence"/>
</dbReference>
<organism evidence="2 3">
    <name type="scientific">Luteimonas yindakuii</name>
    <dbReference type="NCBI Taxonomy" id="2565782"/>
    <lineage>
        <taxon>Bacteria</taxon>
        <taxon>Pseudomonadati</taxon>
        <taxon>Pseudomonadota</taxon>
        <taxon>Gammaproteobacteria</taxon>
        <taxon>Lysobacterales</taxon>
        <taxon>Lysobacteraceae</taxon>
        <taxon>Luteimonas</taxon>
    </lineage>
</organism>
<dbReference type="InterPro" id="IPR002761">
    <property type="entry name" value="Diphthami_syn_dom"/>
</dbReference>
<keyword evidence="3" id="KW-1185">Reference proteome</keyword>